<name>A0ABT1RPE9_9FIRM</name>
<feature type="domain" description="Electron transfer flavoprotein alpha subunit C-terminal" evidence="1">
    <location>
        <begin position="2"/>
        <end position="80"/>
    </location>
</feature>
<gene>
    <name evidence="2" type="ORF">NE619_10065</name>
</gene>
<evidence type="ECO:0000313" key="3">
    <source>
        <dbReference type="Proteomes" id="UP001524502"/>
    </source>
</evidence>
<evidence type="ECO:0000313" key="2">
    <source>
        <dbReference type="EMBL" id="MCQ4637070.1"/>
    </source>
</evidence>
<dbReference type="InterPro" id="IPR029035">
    <property type="entry name" value="DHS-like_NAD/FAD-binding_dom"/>
</dbReference>
<dbReference type="InterPro" id="IPR014731">
    <property type="entry name" value="ETF_asu_C"/>
</dbReference>
<keyword evidence="3" id="KW-1185">Reference proteome</keyword>
<dbReference type="EMBL" id="JANFXK010000010">
    <property type="protein sequence ID" value="MCQ4637070.1"/>
    <property type="molecule type" value="Genomic_DNA"/>
</dbReference>
<comment type="caution">
    <text evidence="2">The sequence shown here is derived from an EMBL/GenBank/DDBJ whole genome shotgun (WGS) entry which is preliminary data.</text>
</comment>
<evidence type="ECO:0000259" key="1">
    <source>
        <dbReference type="Pfam" id="PF00766"/>
    </source>
</evidence>
<dbReference type="PANTHER" id="PTHR43153">
    <property type="entry name" value="ELECTRON TRANSFER FLAVOPROTEIN ALPHA"/>
    <property type="match status" value="1"/>
</dbReference>
<protein>
    <submittedName>
        <fullName evidence="2">Electron transfer flavoprotein subunit alpha/FixB family protein</fullName>
    </submittedName>
</protein>
<sequence length="121" mass="12949">MKKDEIICSGGRGFKRTEDLQLVKDLAQAVGGSVGASRGAVSMGWIDEQYQVGLTGRTVTPDIYFACGISGMNQHLAGMKEASVIVAINKNPKAAIFKAADYGIVGDVYEVLPQLIEKWGK</sequence>
<dbReference type="InterPro" id="IPR001308">
    <property type="entry name" value="ETF_a/FixB"/>
</dbReference>
<proteinExistence type="predicted"/>
<dbReference type="Pfam" id="PF00766">
    <property type="entry name" value="ETF_alpha"/>
    <property type="match status" value="1"/>
</dbReference>
<reference evidence="2 3" key="1">
    <citation type="submission" date="2022-06" db="EMBL/GenBank/DDBJ databases">
        <title>Isolation of gut microbiota from human fecal samples.</title>
        <authorList>
            <person name="Pamer E.G."/>
            <person name="Barat B."/>
            <person name="Waligurski E."/>
            <person name="Medina S."/>
            <person name="Paddock L."/>
            <person name="Mostad J."/>
        </authorList>
    </citation>
    <scope>NUCLEOTIDE SEQUENCE [LARGE SCALE GENOMIC DNA]</scope>
    <source>
        <strain evidence="2 3">SL.3.17</strain>
    </source>
</reference>
<organism evidence="2 3">
    <name type="scientific">Anaerovorax odorimutans</name>
    <dbReference type="NCBI Taxonomy" id="109327"/>
    <lineage>
        <taxon>Bacteria</taxon>
        <taxon>Bacillati</taxon>
        <taxon>Bacillota</taxon>
        <taxon>Clostridia</taxon>
        <taxon>Peptostreptococcales</taxon>
        <taxon>Anaerovoracaceae</taxon>
        <taxon>Anaerovorax</taxon>
    </lineage>
</organism>
<dbReference type="Gene3D" id="3.40.50.1220">
    <property type="entry name" value="TPP-binding domain"/>
    <property type="match status" value="1"/>
</dbReference>
<dbReference type="PANTHER" id="PTHR43153:SF1">
    <property type="entry name" value="ELECTRON TRANSFER FLAVOPROTEIN SUBUNIT ALPHA, MITOCHONDRIAL"/>
    <property type="match status" value="1"/>
</dbReference>
<dbReference type="Proteomes" id="UP001524502">
    <property type="component" value="Unassembled WGS sequence"/>
</dbReference>
<dbReference type="SUPFAM" id="SSF52467">
    <property type="entry name" value="DHS-like NAD/FAD-binding domain"/>
    <property type="match status" value="1"/>
</dbReference>
<accession>A0ABT1RPE9</accession>